<name>A0A2S1SFJ3_9FLAO</name>
<organism evidence="1 2">
    <name type="scientific">Flavobacterium pallidum</name>
    <dbReference type="NCBI Taxonomy" id="2172098"/>
    <lineage>
        <taxon>Bacteria</taxon>
        <taxon>Pseudomonadati</taxon>
        <taxon>Bacteroidota</taxon>
        <taxon>Flavobacteriia</taxon>
        <taxon>Flavobacteriales</taxon>
        <taxon>Flavobacteriaceae</taxon>
        <taxon>Flavobacterium</taxon>
    </lineage>
</organism>
<dbReference type="AlphaFoldDB" id="A0A2S1SFJ3"/>
<proteinExistence type="predicted"/>
<dbReference type="KEGG" id="fpal:HYN49_04255"/>
<dbReference type="EMBL" id="CP029187">
    <property type="protein sequence ID" value="AWI25170.1"/>
    <property type="molecule type" value="Genomic_DNA"/>
</dbReference>
<evidence type="ECO:0000313" key="2">
    <source>
        <dbReference type="Proteomes" id="UP000244937"/>
    </source>
</evidence>
<sequence length="76" mass="8689">MLWIFRNGMFWKNCILPIGEGVNASLRNISIVHYVKCTPIVKFCCGNTVDVYILNHKKKPHPKTNAADIYKQAVNL</sequence>
<keyword evidence="2" id="KW-1185">Reference proteome</keyword>
<gene>
    <name evidence="1" type="ORF">HYN49_04255</name>
</gene>
<reference evidence="1 2" key="1">
    <citation type="submission" date="2018-05" db="EMBL/GenBank/DDBJ databases">
        <title>Genome sequencing of Flavobacterium sp. HYN0049.</title>
        <authorList>
            <person name="Yi H."/>
            <person name="Baek C."/>
        </authorList>
    </citation>
    <scope>NUCLEOTIDE SEQUENCE [LARGE SCALE GENOMIC DNA]</scope>
    <source>
        <strain evidence="1 2">HYN0049</strain>
    </source>
</reference>
<evidence type="ECO:0000313" key="1">
    <source>
        <dbReference type="EMBL" id="AWI25170.1"/>
    </source>
</evidence>
<dbReference type="Proteomes" id="UP000244937">
    <property type="component" value="Chromosome"/>
</dbReference>
<accession>A0A2S1SFJ3</accession>
<protein>
    <submittedName>
        <fullName evidence="1">Uncharacterized protein</fullName>
    </submittedName>
</protein>